<comment type="caution">
    <text evidence="3">The sequence shown here is derived from an EMBL/GenBank/DDBJ whole genome shotgun (WGS) entry which is preliminary data.</text>
</comment>
<dbReference type="InterPro" id="IPR013630">
    <property type="entry name" value="Methyltransf_Zn-bd_dom_put"/>
</dbReference>
<dbReference type="GO" id="GO:0008168">
    <property type="term" value="F:methyltransferase activity"/>
    <property type="evidence" value="ECO:0007669"/>
    <property type="project" value="UniProtKB-KW"/>
</dbReference>
<evidence type="ECO:0000259" key="1">
    <source>
        <dbReference type="Pfam" id="PF08421"/>
    </source>
</evidence>
<evidence type="ECO:0000313" key="3">
    <source>
        <dbReference type="EMBL" id="GID80093.1"/>
    </source>
</evidence>
<evidence type="ECO:0000313" key="4">
    <source>
        <dbReference type="Proteomes" id="UP000609879"/>
    </source>
</evidence>
<sequence length="409" mass="45017">MNMGGMTMNCQICSSEELIHVASLGHHALPDVFVTPDEAAEPFTVYPLDFYVCGKCWLAQIGYRVDPALLFRDFVYTTESNPASKPHFERLVKSLVERFQLGRQDLAVDLASNDGTLLEQYGEDVRVLGVDPSSTTSRAIAKGLPTIVDFFTEATAKQILATYQPAKVITTMNAFAHIKELDAFMDGVVTLLAEDGVFVTESHHLQNVIAKMQYDLIHHEHLRFYSLKPLMVLFDRYGLEIFDVEETETQGGSILVYAGRAGVRPVSANVGRLLAQETAAGLYAIDTYEAWAARLVQSKQRLMSLLYELKSQGASIAGIGASAKGNTIVNYCGIRPDVLDYITDGSELKQGKLAPGSLIPVTADQELLDRQPEYALVLTSNLKDIIIRKLRGKGYQGKFIVTGDVPSVE</sequence>
<dbReference type="Gene3D" id="3.40.50.150">
    <property type="entry name" value="Vaccinia Virus protein VP39"/>
    <property type="match status" value="1"/>
</dbReference>
<dbReference type="Pfam" id="PF08421">
    <property type="entry name" value="Methyltransf_13"/>
    <property type="match status" value="1"/>
</dbReference>
<dbReference type="PANTHER" id="PTHR43861">
    <property type="entry name" value="TRANS-ACONITATE 2-METHYLTRANSFERASE-RELATED"/>
    <property type="match status" value="1"/>
</dbReference>
<dbReference type="Gene3D" id="6.20.50.110">
    <property type="entry name" value="Methyltransferase, zinc-binding domain"/>
    <property type="match status" value="1"/>
</dbReference>
<feature type="domain" description="C-methyltransferase" evidence="2">
    <location>
        <begin position="249"/>
        <end position="401"/>
    </location>
</feature>
<gene>
    <name evidence="3" type="ORF">Ade02nite_87340</name>
</gene>
<keyword evidence="3" id="KW-0489">Methyltransferase</keyword>
<keyword evidence="4" id="KW-1185">Reference proteome</keyword>
<feature type="domain" description="Methyltransferase putative zinc binding" evidence="1">
    <location>
        <begin position="10"/>
        <end position="71"/>
    </location>
</feature>
<dbReference type="InterPro" id="IPR013691">
    <property type="entry name" value="MeTrfase_14"/>
</dbReference>
<keyword evidence="3" id="KW-0808">Transferase</keyword>
<dbReference type="PANTHER" id="PTHR43861:SF5">
    <property type="entry name" value="BLL5978 PROTEIN"/>
    <property type="match status" value="1"/>
</dbReference>
<dbReference type="Pfam" id="PF08484">
    <property type="entry name" value="Methyltransf_14"/>
    <property type="match status" value="1"/>
</dbReference>
<dbReference type="SUPFAM" id="SSF53335">
    <property type="entry name" value="S-adenosyl-L-methionine-dependent methyltransferases"/>
    <property type="match status" value="1"/>
</dbReference>
<name>A0ABQ3YJA6_9ACTN</name>
<reference evidence="3 4" key="1">
    <citation type="submission" date="2021-01" db="EMBL/GenBank/DDBJ databases">
        <title>Whole genome shotgun sequence of Actinoplanes deccanensis NBRC 13994.</title>
        <authorList>
            <person name="Komaki H."/>
            <person name="Tamura T."/>
        </authorList>
    </citation>
    <scope>NUCLEOTIDE SEQUENCE [LARGE SCALE GENOMIC DNA]</scope>
    <source>
        <strain evidence="3 4">NBRC 13994</strain>
    </source>
</reference>
<organism evidence="3 4">
    <name type="scientific">Paractinoplanes deccanensis</name>
    <dbReference type="NCBI Taxonomy" id="113561"/>
    <lineage>
        <taxon>Bacteria</taxon>
        <taxon>Bacillati</taxon>
        <taxon>Actinomycetota</taxon>
        <taxon>Actinomycetes</taxon>
        <taxon>Micromonosporales</taxon>
        <taxon>Micromonosporaceae</taxon>
        <taxon>Paractinoplanes</taxon>
    </lineage>
</organism>
<dbReference type="Pfam" id="PF13489">
    <property type="entry name" value="Methyltransf_23"/>
    <property type="match status" value="1"/>
</dbReference>
<dbReference type="InterPro" id="IPR029063">
    <property type="entry name" value="SAM-dependent_MTases_sf"/>
</dbReference>
<dbReference type="Gene3D" id="3.40.50.720">
    <property type="entry name" value="NAD(P)-binding Rossmann-like Domain"/>
    <property type="match status" value="1"/>
</dbReference>
<dbReference type="EMBL" id="BOMI01000186">
    <property type="protein sequence ID" value="GID80093.1"/>
    <property type="molecule type" value="Genomic_DNA"/>
</dbReference>
<dbReference type="GO" id="GO:0032259">
    <property type="term" value="P:methylation"/>
    <property type="evidence" value="ECO:0007669"/>
    <property type="project" value="UniProtKB-KW"/>
</dbReference>
<protein>
    <submittedName>
        <fullName evidence="3">SAM-dependent methyltransferase</fullName>
    </submittedName>
</protein>
<dbReference type="InterPro" id="IPR038576">
    <property type="entry name" value="Methyltransf_Zn-bd_dom_put_sf"/>
</dbReference>
<accession>A0ABQ3YJA6</accession>
<dbReference type="Gene3D" id="6.10.250.3100">
    <property type="match status" value="1"/>
</dbReference>
<proteinExistence type="predicted"/>
<evidence type="ECO:0000259" key="2">
    <source>
        <dbReference type="Pfam" id="PF08484"/>
    </source>
</evidence>
<dbReference type="Proteomes" id="UP000609879">
    <property type="component" value="Unassembled WGS sequence"/>
</dbReference>